<evidence type="ECO:0000256" key="1">
    <source>
        <dbReference type="SAM" id="MobiDB-lite"/>
    </source>
</evidence>
<dbReference type="AlphaFoldDB" id="A0A6S6WGL9"/>
<proteinExistence type="predicted"/>
<feature type="region of interest" description="Disordered" evidence="1">
    <location>
        <begin position="525"/>
        <end position="547"/>
    </location>
</feature>
<name>A0A6S6WGL9_9PLEO</name>
<feature type="compositionally biased region" description="Polar residues" evidence="1">
    <location>
        <begin position="979"/>
        <end position="991"/>
    </location>
</feature>
<dbReference type="EMBL" id="HG992987">
    <property type="protein sequence ID" value="CAE7214473.1"/>
    <property type="molecule type" value="Genomic_DNA"/>
</dbReference>
<gene>
    <name evidence="2" type="ORF">PTTW11_10561</name>
</gene>
<evidence type="ECO:0000313" key="3">
    <source>
        <dbReference type="Proteomes" id="UP000472372"/>
    </source>
</evidence>
<feature type="compositionally biased region" description="Polar residues" evidence="1">
    <location>
        <begin position="917"/>
        <end position="927"/>
    </location>
</feature>
<feature type="compositionally biased region" description="Basic and acidic residues" evidence="1">
    <location>
        <begin position="962"/>
        <end position="973"/>
    </location>
</feature>
<feature type="region of interest" description="Disordered" evidence="1">
    <location>
        <begin position="894"/>
        <end position="1011"/>
    </location>
</feature>
<feature type="compositionally biased region" description="Basic and acidic residues" evidence="1">
    <location>
        <begin position="134"/>
        <end position="144"/>
    </location>
</feature>
<feature type="compositionally biased region" description="Basic and acidic residues" evidence="1">
    <location>
        <begin position="894"/>
        <end position="909"/>
    </location>
</feature>
<feature type="compositionally biased region" description="Low complexity" evidence="1">
    <location>
        <begin position="929"/>
        <end position="943"/>
    </location>
</feature>
<feature type="compositionally biased region" description="Acidic residues" evidence="1">
    <location>
        <begin position="997"/>
        <end position="1011"/>
    </location>
</feature>
<accession>A0A6S6WGL9</accession>
<feature type="region of interest" description="Disordered" evidence="1">
    <location>
        <begin position="118"/>
        <end position="144"/>
    </location>
</feature>
<protein>
    <submittedName>
        <fullName evidence="2">Uncharacterized protein</fullName>
    </submittedName>
</protein>
<dbReference type="Proteomes" id="UP000472372">
    <property type="component" value="Chromosome 11"/>
</dbReference>
<sequence length="1011" mass="113499">MSNLGYEPHVAAGLNLPALWLSCASEHLLLSIPTSPALDYLRMQYLFIGDMAYGDEDEVDWSDGSLHAPSPTSPIEAAVGPSYLDQRVQAEHDRDSMVRPDVHEEHIVTCGLPLDSSLLNSNSTSQDPSRTNRARHDVRPSRRLPSRKDYSNFILYQASQKAYEATFLNAFVAHALHPEQIAQCCREGSHARPTIEDYLRTITRDIDHITKKIVWNAHCRTVHLLANDRKHGAPFLDVRTITSEPFSDYGPNNLFPVADRMSKSWHHVSENPSMIRFSKDNYDLAHEIGPLEELDKVSNTLLCRGNFHKILPADRAVRLPGFKKRKGEHSCGAAVREGPVVAPRMNWLTFPQHSSLPVVKRSTTEPAHDTDIRNYVHVSPMLLASHDVQDGDPPAGPSVEPTECQPDTAQHPLSHLGEVFGRYGNSIFDSDLSNSPAPTDDITHMEKVNSWRLKLVKDHKQRLVRKWGYPLQTNDEMVMSTREAVAAAIALGFRLTNSDYQEQFDISVAEDLRKMREEFSHQIDGAGGANTIVPTIDAHTNPPGIRRPAKKRRIMEGAAAGGQTAVIASTKQHRLTTESMNKSLINPRPQVPHPSGSWTLEEHQEIPPNAYFEPQSIDEKQAWRCGIKHALGYYYNSGDCKSCKGCNTNVRHNPKRVMDFYMPPRTYFHQPLPDNRWKPCKPFKTARKTSSRCHNAVAKDAYWEAISVGVTEDEARQVAVNTVLEWLKPKRIPRAPTPEPELELKPEPDLGPHVSGSTTMEHRQEIPEGHYWQKRDRHEEYAWRCDVSHAFGRYYLAGDRKSCPGCGSSRHGNGRRQTMDFYLPTGVIVRQDAPGLSIWKPHALKPGKVFKSKNSPVTHNQMCSKAYHDIIAQGCGAEEASKLAVDKVDNELDRRQEENLKRQEDRENQEISDVPEETTTINTSPVRNGSVSTDQTGSSDTSQYVGNSSRDSETTPVPRKRKADEMSDSKMDEAEAEEYQTSGHAWSTQMPGNADETSSDDDEESSGSDSE</sequence>
<reference evidence="2" key="1">
    <citation type="submission" date="2021-02" db="EMBL/GenBank/DDBJ databases">
        <authorList>
            <person name="Syme A R."/>
            <person name="Syme A R."/>
            <person name="Moolhuijzen P."/>
        </authorList>
    </citation>
    <scope>NUCLEOTIDE SEQUENCE</scope>
    <source>
        <strain evidence="2">W1-1</strain>
    </source>
</reference>
<evidence type="ECO:0000313" key="2">
    <source>
        <dbReference type="EMBL" id="CAE7214473.1"/>
    </source>
</evidence>
<organism evidence="2 3">
    <name type="scientific">Pyrenophora teres f. teres</name>
    <dbReference type="NCBI Taxonomy" id="97479"/>
    <lineage>
        <taxon>Eukaryota</taxon>
        <taxon>Fungi</taxon>
        <taxon>Dikarya</taxon>
        <taxon>Ascomycota</taxon>
        <taxon>Pezizomycotina</taxon>
        <taxon>Dothideomycetes</taxon>
        <taxon>Pleosporomycetidae</taxon>
        <taxon>Pleosporales</taxon>
        <taxon>Pleosporineae</taxon>
        <taxon>Pleosporaceae</taxon>
        <taxon>Pyrenophora</taxon>
    </lineage>
</organism>